<dbReference type="EMBL" id="JAQMWT010000334">
    <property type="protein sequence ID" value="KAJ8604283.1"/>
    <property type="molecule type" value="Genomic_DNA"/>
</dbReference>
<gene>
    <name evidence="3" type="ORF">CTAYLR_002493</name>
</gene>
<evidence type="ECO:0000256" key="2">
    <source>
        <dbReference type="SAM" id="MobiDB-lite"/>
    </source>
</evidence>
<feature type="compositionally biased region" description="Low complexity" evidence="2">
    <location>
        <begin position="395"/>
        <end position="416"/>
    </location>
</feature>
<dbReference type="Proteomes" id="UP001230188">
    <property type="component" value="Unassembled WGS sequence"/>
</dbReference>
<sequence length="430" mass="47084">MTATTVDSPVLITELKDDPTQQQQQSWTLPRGGQMAVIAEAIVREAPFAGGSSRGEWRELLQTPAFEELSSEGFRWFNTHVIGPRDAGEDVGLEGDTSRDPFGATASVEDVHFSLMASNYVALFRRVPRERKDYFFRKFHEAMAYGIILVIGAAYPRRRDALSEDLALKRHIINLCAEWTTGIRPSTLPDDHWIVRGEARSARAAAARRMSSASPKSTTVDSVLAAGSSVASALSPPATSPRTSRKRDTLVHATYTLHHSPFFRHHLEKCGARPAERTKLKVGLTIGATRVPHFVANHVEDKAEALRRVKRAIRVAPKPLPVSYVLSNSGVARRSAMEDHARRRLESKTAAQAFQRECRSIAAQIEVDQNAVLASEDLREFATTLAKNTGRNQPRTTVSSTTTTTTAADGGRNTTTSRPPPAAAAAVTED</sequence>
<organism evidence="3 4">
    <name type="scientific">Chrysophaeum taylorii</name>
    <dbReference type="NCBI Taxonomy" id="2483200"/>
    <lineage>
        <taxon>Eukaryota</taxon>
        <taxon>Sar</taxon>
        <taxon>Stramenopiles</taxon>
        <taxon>Ochrophyta</taxon>
        <taxon>Pelagophyceae</taxon>
        <taxon>Pelagomonadales</taxon>
        <taxon>Pelagomonadaceae</taxon>
        <taxon>Chrysophaeum</taxon>
    </lineage>
</organism>
<dbReference type="Pfam" id="PF14922">
    <property type="entry name" value="FWWh"/>
    <property type="match status" value="1"/>
</dbReference>
<comment type="similarity">
    <text evidence="1">Belongs to the FAM227 family.</text>
</comment>
<keyword evidence="4" id="KW-1185">Reference proteome</keyword>
<evidence type="ECO:0000313" key="3">
    <source>
        <dbReference type="EMBL" id="KAJ8604283.1"/>
    </source>
</evidence>
<protein>
    <submittedName>
        <fullName evidence="3">Uncharacterized protein</fullName>
    </submittedName>
</protein>
<reference evidence="3" key="1">
    <citation type="submission" date="2023-01" db="EMBL/GenBank/DDBJ databases">
        <title>Metagenome sequencing of chrysophaentin producing Chrysophaeum taylorii.</title>
        <authorList>
            <person name="Davison J."/>
            <person name="Bewley C."/>
        </authorList>
    </citation>
    <scope>NUCLEOTIDE SEQUENCE</scope>
    <source>
        <strain evidence="3">NIES-1699</strain>
    </source>
</reference>
<evidence type="ECO:0000256" key="1">
    <source>
        <dbReference type="ARBA" id="ARBA00008666"/>
    </source>
</evidence>
<comment type="caution">
    <text evidence="3">The sequence shown here is derived from an EMBL/GenBank/DDBJ whole genome shotgun (WGS) entry which is preliminary data.</text>
</comment>
<proteinExistence type="inferred from homology"/>
<dbReference type="AlphaFoldDB" id="A0AAD7XLC1"/>
<feature type="region of interest" description="Disordered" evidence="2">
    <location>
        <begin position="387"/>
        <end position="430"/>
    </location>
</feature>
<dbReference type="InterPro" id="IPR029417">
    <property type="entry name" value="FAM227"/>
</dbReference>
<evidence type="ECO:0000313" key="4">
    <source>
        <dbReference type="Proteomes" id="UP001230188"/>
    </source>
</evidence>
<accession>A0AAD7XLC1</accession>
<name>A0AAD7XLC1_9STRA</name>